<keyword evidence="1" id="KW-0812">Transmembrane</keyword>
<evidence type="ECO:0000256" key="1">
    <source>
        <dbReference type="SAM" id="Phobius"/>
    </source>
</evidence>
<reference evidence="3" key="1">
    <citation type="submission" date="2022-12" db="EMBL/GenBank/DDBJ databases">
        <title>Description and comparative metabolic analysis of Aerococcus sp. nov., isolated from the feces of a pig.</title>
        <authorList>
            <person name="Chang Y.-H."/>
        </authorList>
    </citation>
    <scope>NUCLEOTIDE SEQUENCE</scope>
    <source>
        <strain evidence="3">YH-aer222</strain>
    </source>
</reference>
<organism evidence="3 4">
    <name type="scientific">Aerococcus kribbianus</name>
    <dbReference type="NCBI Taxonomy" id="2999064"/>
    <lineage>
        <taxon>Bacteria</taxon>
        <taxon>Bacillati</taxon>
        <taxon>Bacillota</taxon>
        <taxon>Bacilli</taxon>
        <taxon>Lactobacillales</taxon>
        <taxon>Aerococcaceae</taxon>
        <taxon>Aerococcus</taxon>
    </lineage>
</organism>
<feature type="transmembrane region" description="Helical" evidence="1">
    <location>
        <begin position="36"/>
        <end position="64"/>
    </location>
</feature>
<gene>
    <name evidence="3" type="ORF">OW157_01530</name>
</gene>
<accession>A0A9X3JEC8</accession>
<name>A0A9X3JEC8_9LACT</name>
<dbReference type="RefSeq" id="WP_268751571.1">
    <property type="nucleotide sequence ID" value="NZ_JAPRFQ010000001.1"/>
</dbReference>
<keyword evidence="1" id="KW-1133">Transmembrane helix</keyword>
<feature type="transmembrane region" description="Helical" evidence="1">
    <location>
        <begin position="101"/>
        <end position="125"/>
    </location>
</feature>
<dbReference type="InterPro" id="IPR025007">
    <property type="entry name" value="DUF3899"/>
</dbReference>
<keyword evidence="4" id="KW-1185">Reference proteome</keyword>
<dbReference type="EMBL" id="JAPRFR010000001">
    <property type="protein sequence ID" value="MCZ0725247.1"/>
    <property type="molecule type" value="Genomic_DNA"/>
</dbReference>
<sequence>MTKRFYKILTIVLSILPLISYFFSTFNHFFSYLSNSYFYMAAFCLIIGLFAHIIKVGTFDLFAFSLRKYLPKKRNDYAAEKLQDQSDDQDIQQLSKSVGSWYIPLLKIGTYFLILSLLCLGLYFFTK</sequence>
<dbReference type="AlphaFoldDB" id="A0A9X3JEC8"/>
<evidence type="ECO:0000313" key="3">
    <source>
        <dbReference type="EMBL" id="MCZ0725247.1"/>
    </source>
</evidence>
<keyword evidence="1" id="KW-0472">Membrane</keyword>
<comment type="caution">
    <text evidence="3">The sequence shown here is derived from an EMBL/GenBank/DDBJ whole genome shotgun (WGS) entry which is preliminary data.</text>
</comment>
<dbReference type="Pfam" id="PF13038">
    <property type="entry name" value="DUF3899"/>
    <property type="match status" value="1"/>
</dbReference>
<proteinExistence type="predicted"/>
<evidence type="ECO:0000313" key="4">
    <source>
        <dbReference type="Proteomes" id="UP001146670"/>
    </source>
</evidence>
<protein>
    <submittedName>
        <fullName evidence="3">DUF3899 domain-containing protein</fullName>
    </submittedName>
</protein>
<dbReference type="Proteomes" id="UP001146670">
    <property type="component" value="Unassembled WGS sequence"/>
</dbReference>
<evidence type="ECO:0000259" key="2">
    <source>
        <dbReference type="Pfam" id="PF13038"/>
    </source>
</evidence>
<feature type="transmembrane region" description="Helical" evidence="1">
    <location>
        <begin position="5"/>
        <end position="24"/>
    </location>
</feature>
<feature type="domain" description="DUF3899" evidence="2">
    <location>
        <begin position="34"/>
        <end position="119"/>
    </location>
</feature>